<evidence type="ECO:0000256" key="6">
    <source>
        <dbReference type="ARBA" id="ARBA00023136"/>
    </source>
</evidence>
<keyword evidence="4" id="KW-0967">Endosome</keyword>
<evidence type="ECO:0000256" key="7">
    <source>
        <dbReference type="SAM" id="MobiDB-lite"/>
    </source>
</evidence>
<organism evidence="8 9">
    <name type="scientific">Tuber aestivum</name>
    <name type="common">summer truffle</name>
    <dbReference type="NCBI Taxonomy" id="59557"/>
    <lineage>
        <taxon>Eukaryota</taxon>
        <taxon>Fungi</taxon>
        <taxon>Dikarya</taxon>
        <taxon>Ascomycota</taxon>
        <taxon>Pezizomycotina</taxon>
        <taxon>Pezizomycetes</taxon>
        <taxon>Pezizales</taxon>
        <taxon>Tuberaceae</taxon>
        <taxon>Tuber</taxon>
    </lineage>
</organism>
<proteinExistence type="inferred from homology"/>
<keyword evidence="5" id="KW-0653">Protein transport</keyword>
<name>A0A292Q1H5_9PEZI</name>
<protein>
    <recommendedName>
        <fullName evidence="10">Charged multivesicular body protein 6</fullName>
    </recommendedName>
</protein>
<dbReference type="AlphaFoldDB" id="A0A292Q1H5"/>
<keyword evidence="3" id="KW-0813">Transport</keyword>
<dbReference type="GO" id="GO:0000815">
    <property type="term" value="C:ESCRT III complex"/>
    <property type="evidence" value="ECO:0007669"/>
    <property type="project" value="TreeGrafter"/>
</dbReference>
<keyword evidence="9" id="KW-1185">Reference proteome</keyword>
<keyword evidence="6" id="KW-0472">Membrane</keyword>
<feature type="compositionally biased region" description="Basic residues" evidence="7">
    <location>
        <begin position="201"/>
        <end position="211"/>
    </location>
</feature>
<dbReference type="EMBL" id="LN890968">
    <property type="protein sequence ID" value="CUS13692.1"/>
    <property type="molecule type" value="Genomic_DNA"/>
</dbReference>
<reference evidence="8" key="1">
    <citation type="submission" date="2015-10" db="EMBL/GenBank/DDBJ databases">
        <authorList>
            <person name="Regsiter A."/>
            <person name="william w."/>
        </authorList>
    </citation>
    <scope>NUCLEOTIDE SEQUENCE</scope>
    <source>
        <strain evidence="8">Montdore</strain>
    </source>
</reference>
<comment type="subcellular location">
    <subcellularLocation>
        <location evidence="1">Endosome membrane</location>
    </subcellularLocation>
</comment>
<feature type="compositionally biased region" description="Acidic residues" evidence="7">
    <location>
        <begin position="185"/>
        <end position="196"/>
    </location>
</feature>
<feature type="compositionally biased region" description="Basic and acidic residues" evidence="7">
    <location>
        <begin position="212"/>
        <end position="225"/>
    </location>
</feature>
<dbReference type="Pfam" id="PF03357">
    <property type="entry name" value="Snf7"/>
    <property type="match status" value="1"/>
</dbReference>
<accession>A0A292Q1H5</accession>
<sequence>MGNSSSRITAQDRRAILNMKLQRDKLHIYQKKIQTVLTREHEIAKECLARDDKSRALLALRRRKYQEQLLVKTDAQLEALEKLTSTIEFSLVEKAVLYGLQQGNQVLKEIHKEMSLEAVERLIEETDEARAYQREVSNLLAGAMTNEEEDAVEDELEALEREILGATAAPTMPDAPSTVPVSPEVQEEEEEGSGETEAEKKAKRAKERAKARREAAREGTEPMLA</sequence>
<evidence type="ECO:0000313" key="9">
    <source>
        <dbReference type="Proteomes" id="UP001412239"/>
    </source>
</evidence>
<comment type="similarity">
    <text evidence="2">Belongs to the SNF7 family.</text>
</comment>
<dbReference type="PANTHER" id="PTHR22761:SF5">
    <property type="entry name" value="CHARGED MULTIVESICULAR BODY PROTEIN 6"/>
    <property type="match status" value="1"/>
</dbReference>
<gene>
    <name evidence="8" type="ORF">GSTUAT00002217001</name>
</gene>
<dbReference type="GO" id="GO:0015031">
    <property type="term" value="P:protein transport"/>
    <property type="evidence" value="ECO:0007669"/>
    <property type="project" value="UniProtKB-KW"/>
</dbReference>
<dbReference type="Proteomes" id="UP001412239">
    <property type="component" value="Unassembled WGS sequence"/>
</dbReference>
<dbReference type="InterPro" id="IPR005024">
    <property type="entry name" value="Snf7_fam"/>
</dbReference>
<evidence type="ECO:0000256" key="2">
    <source>
        <dbReference type="ARBA" id="ARBA00006190"/>
    </source>
</evidence>
<dbReference type="GO" id="GO:0005771">
    <property type="term" value="C:multivesicular body"/>
    <property type="evidence" value="ECO:0007669"/>
    <property type="project" value="TreeGrafter"/>
</dbReference>
<dbReference type="Gene3D" id="1.10.287.1060">
    <property type="entry name" value="ESAT-6-like"/>
    <property type="match status" value="1"/>
</dbReference>
<dbReference type="GO" id="GO:0006900">
    <property type="term" value="P:vesicle budding from membrane"/>
    <property type="evidence" value="ECO:0007669"/>
    <property type="project" value="TreeGrafter"/>
</dbReference>
<dbReference type="GO" id="GO:0032511">
    <property type="term" value="P:late endosome to vacuole transport via multivesicular body sorting pathway"/>
    <property type="evidence" value="ECO:0007669"/>
    <property type="project" value="TreeGrafter"/>
</dbReference>
<feature type="region of interest" description="Disordered" evidence="7">
    <location>
        <begin position="166"/>
        <end position="225"/>
    </location>
</feature>
<evidence type="ECO:0000256" key="4">
    <source>
        <dbReference type="ARBA" id="ARBA00022753"/>
    </source>
</evidence>
<evidence type="ECO:0000256" key="1">
    <source>
        <dbReference type="ARBA" id="ARBA00004608"/>
    </source>
</evidence>
<evidence type="ECO:0000256" key="3">
    <source>
        <dbReference type="ARBA" id="ARBA00022448"/>
    </source>
</evidence>
<evidence type="ECO:0000313" key="8">
    <source>
        <dbReference type="EMBL" id="CUS13692.1"/>
    </source>
</evidence>
<evidence type="ECO:0008006" key="10">
    <source>
        <dbReference type="Google" id="ProtNLM"/>
    </source>
</evidence>
<evidence type="ECO:0000256" key="5">
    <source>
        <dbReference type="ARBA" id="ARBA00022927"/>
    </source>
</evidence>
<dbReference type="PANTHER" id="PTHR22761">
    <property type="entry name" value="CHARGED MULTIVESICULAR BODY PROTEIN"/>
    <property type="match status" value="1"/>
</dbReference>